<evidence type="ECO:0000313" key="3">
    <source>
        <dbReference type="Proteomes" id="UP000732858"/>
    </source>
</evidence>
<dbReference type="GO" id="GO:0008483">
    <property type="term" value="F:transaminase activity"/>
    <property type="evidence" value="ECO:0007669"/>
    <property type="project" value="UniProtKB-KW"/>
</dbReference>
<dbReference type="InterPro" id="IPR043131">
    <property type="entry name" value="BCAT-like_N"/>
</dbReference>
<sequence length="200" mass="23843">MYQYPLFETLAVINGEFNHLYYHQQRVNNAFLHYFQSECRLDLANIDIPDEFKQGFSRCRIDYNQENYKINFYPYTPKKITQFKLVYTQNLDYQFKYSDRKRLDLLKNKQNDEIIIINNGLVSDCTIGNLLFLKNDKWYSSHHYLLKGTQLNYLLDLGEVSLTKITADDIWAYEKIMMVNALNPFDLERAITINSSTILK</sequence>
<dbReference type="EMBL" id="JABULY010000001">
    <property type="protein sequence ID" value="MBV6530717.1"/>
    <property type="molecule type" value="Genomic_DNA"/>
</dbReference>
<dbReference type="SUPFAM" id="SSF56752">
    <property type="entry name" value="D-aminoacid aminotransferase-like PLP-dependent enzymes"/>
    <property type="match status" value="1"/>
</dbReference>
<dbReference type="Pfam" id="PF01063">
    <property type="entry name" value="Aminotran_4"/>
    <property type="match status" value="1"/>
</dbReference>
<organism evidence="2 3">
    <name type="scientific">Ursidibacter maritimus</name>
    <dbReference type="NCBI Taxonomy" id="1331689"/>
    <lineage>
        <taxon>Bacteria</taxon>
        <taxon>Pseudomonadati</taxon>
        <taxon>Pseudomonadota</taxon>
        <taxon>Gammaproteobacteria</taxon>
        <taxon>Pasteurellales</taxon>
        <taxon>Pasteurellaceae</taxon>
        <taxon>Ursidibacter</taxon>
    </lineage>
</organism>
<keyword evidence="2" id="KW-0808">Transferase</keyword>
<name>A0A949SWP5_9PAST</name>
<dbReference type="InterPro" id="IPR001544">
    <property type="entry name" value="Aminotrans_IV"/>
</dbReference>
<protein>
    <submittedName>
        <fullName evidence="2">Aminotransferase class IV</fullName>
    </submittedName>
</protein>
<gene>
    <name evidence="1" type="ORF">HT657_00930</name>
    <name evidence="2" type="ORF">HT672_00530</name>
</gene>
<dbReference type="Proteomes" id="UP000732858">
    <property type="component" value="Unassembled WGS sequence"/>
</dbReference>
<evidence type="ECO:0000313" key="2">
    <source>
        <dbReference type="EMBL" id="MBV6545793.1"/>
    </source>
</evidence>
<reference evidence="2 4" key="1">
    <citation type="journal article" date="2021" name="Mol. Ecol.">
        <title>Polar bear-adapted Ursidibacter maritimus are remarkably conserved after generations in captivity.</title>
        <authorList>
            <person name="Espinosa-Gongora C."/>
            <person name="Hansen M.J."/>
            <person name="Bertelsen M.F."/>
            <person name="Bojesen A.M."/>
        </authorList>
    </citation>
    <scope>NUCLEOTIDE SEQUENCE</scope>
    <source>
        <strain evidence="2">Pb43105x</strain>
        <strain evidence="1 4">Pb43106</strain>
    </source>
</reference>
<evidence type="ECO:0000313" key="1">
    <source>
        <dbReference type="EMBL" id="MBV6530717.1"/>
    </source>
</evidence>
<dbReference type="EMBL" id="JABUMC010000001">
    <property type="protein sequence ID" value="MBV6545793.1"/>
    <property type="molecule type" value="Genomic_DNA"/>
</dbReference>
<dbReference type="GeneID" id="65548700"/>
<proteinExistence type="predicted"/>
<keyword evidence="4" id="KW-1185">Reference proteome</keyword>
<dbReference type="Proteomes" id="UP001196379">
    <property type="component" value="Unassembled WGS sequence"/>
</dbReference>
<dbReference type="RefSeq" id="WP_157402862.1">
    <property type="nucleotide sequence ID" value="NZ_JABULY010000001.1"/>
</dbReference>
<comment type="caution">
    <text evidence="2">The sequence shown here is derived from an EMBL/GenBank/DDBJ whole genome shotgun (WGS) entry which is preliminary data.</text>
</comment>
<dbReference type="InterPro" id="IPR043132">
    <property type="entry name" value="BCAT-like_C"/>
</dbReference>
<evidence type="ECO:0000313" key="4">
    <source>
        <dbReference type="Proteomes" id="UP001196379"/>
    </source>
</evidence>
<dbReference type="Gene3D" id="3.30.470.10">
    <property type="match status" value="1"/>
</dbReference>
<dbReference type="InterPro" id="IPR036038">
    <property type="entry name" value="Aminotransferase-like"/>
</dbReference>
<dbReference type="OrthoDB" id="1148709at2"/>
<accession>A0A949SWP5</accession>
<keyword evidence="2" id="KW-0032">Aminotransferase</keyword>
<dbReference type="Gene3D" id="3.20.10.10">
    <property type="entry name" value="D-amino Acid Aminotransferase, subunit A, domain 2"/>
    <property type="match status" value="1"/>
</dbReference>
<dbReference type="AlphaFoldDB" id="A0A949SWP5"/>